<dbReference type="Proteomes" id="UP000184245">
    <property type="component" value="Unassembled WGS sequence"/>
</dbReference>
<keyword evidence="5 7" id="KW-1133">Transmembrane helix</keyword>
<comment type="similarity">
    <text evidence="2">Belongs to the EamA transporter family.</text>
</comment>
<evidence type="ECO:0000256" key="7">
    <source>
        <dbReference type="SAM" id="Phobius"/>
    </source>
</evidence>
<dbReference type="EMBL" id="FQVI01000035">
    <property type="protein sequence ID" value="SHF50744.1"/>
    <property type="molecule type" value="Genomic_DNA"/>
</dbReference>
<evidence type="ECO:0000313" key="9">
    <source>
        <dbReference type="EMBL" id="SHF50744.1"/>
    </source>
</evidence>
<dbReference type="AlphaFoldDB" id="A0A1M5C7I8"/>
<organism evidence="9 10">
    <name type="scientific">Lactonifactor longoviformis DSM 17459</name>
    <dbReference type="NCBI Taxonomy" id="1122155"/>
    <lineage>
        <taxon>Bacteria</taxon>
        <taxon>Bacillati</taxon>
        <taxon>Bacillota</taxon>
        <taxon>Clostridia</taxon>
        <taxon>Eubacteriales</taxon>
        <taxon>Clostridiaceae</taxon>
        <taxon>Lactonifactor</taxon>
    </lineage>
</organism>
<dbReference type="PANTHER" id="PTHR32322:SF18">
    <property type="entry name" value="S-ADENOSYLMETHIONINE_S-ADENOSYLHOMOCYSTEINE TRANSPORTER"/>
    <property type="match status" value="1"/>
</dbReference>
<name>A0A1M5C7I8_9CLOT</name>
<evidence type="ECO:0000256" key="5">
    <source>
        <dbReference type="ARBA" id="ARBA00022989"/>
    </source>
</evidence>
<keyword evidence="10" id="KW-1185">Reference proteome</keyword>
<dbReference type="SUPFAM" id="SSF103481">
    <property type="entry name" value="Multidrug resistance efflux transporter EmrE"/>
    <property type="match status" value="2"/>
</dbReference>
<proteinExistence type="inferred from homology"/>
<feature type="domain" description="EamA" evidence="8">
    <location>
        <begin position="15"/>
        <end position="157"/>
    </location>
</feature>
<feature type="transmembrane region" description="Helical" evidence="7">
    <location>
        <begin position="227"/>
        <end position="249"/>
    </location>
</feature>
<keyword evidence="6 7" id="KW-0472">Membrane</keyword>
<dbReference type="InterPro" id="IPR050638">
    <property type="entry name" value="AA-Vitamin_Transporters"/>
</dbReference>
<evidence type="ECO:0000259" key="8">
    <source>
        <dbReference type="Pfam" id="PF00892"/>
    </source>
</evidence>
<feature type="domain" description="EamA" evidence="8">
    <location>
        <begin position="170"/>
        <end position="304"/>
    </location>
</feature>
<evidence type="ECO:0000256" key="2">
    <source>
        <dbReference type="ARBA" id="ARBA00007362"/>
    </source>
</evidence>
<evidence type="ECO:0000313" key="10">
    <source>
        <dbReference type="Proteomes" id="UP000184245"/>
    </source>
</evidence>
<feature type="transmembrane region" description="Helical" evidence="7">
    <location>
        <begin position="287"/>
        <end position="307"/>
    </location>
</feature>
<dbReference type="RefSeq" id="WP_072854550.1">
    <property type="nucleotide sequence ID" value="NZ_FQVI01000035.1"/>
</dbReference>
<dbReference type="InterPro" id="IPR000620">
    <property type="entry name" value="EamA_dom"/>
</dbReference>
<evidence type="ECO:0000256" key="6">
    <source>
        <dbReference type="ARBA" id="ARBA00023136"/>
    </source>
</evidence>
<gene>
    <name evidence="9" type="ORF">SAMN02745158_04012</name>
</gene>
<keyword evidence="3" id="KW-1003">Cell membrane</keyword>
<feature type="transmembrane region" description="Helical" evidence="7">
    <location>
        <begin position="112"/>
        <end position="132"/>
    </location>
</feature>
<feature type="transmembrane region" description="Helical" evidence="7">
    <location>
        <begin position="144"/>
        <end position="161"/>
    </location>
</feature>
<evidence type="ECO:0000256" key="4">
    <source>
        <dbReference type="ARBA" id="ARBA00022692"/>
    </source>
</evidence>
<dbReference type="GO" id="GO:0005886">
    <property type="term" value="C:plasma membrane"/>
    <property type="evidence" value="ECO:0007669"/>
    <property type="project" value="UniProtKB-SubCell"/>
</dbReference>
<feature type="transmembrane region" description="Helical" evidence="7">
    <location>
        <begin position="83"/>
        <end position="106"/>
    </location>
</feature>
<accession>A0A1M5C7I8</accession>
<feature type="transmembrane region" description="Helical" evidence="7">
    <location>
        <begin position="167"/>
        <end position="189"/>
    </location>
</feature>
<dbReference type="Pfam" id="PF00892">
    <property type="entry name" value="EamA"/>
    <property type="match status" value="2"/>
</dbReference>
<dbReference type="OrthoDB" id="3190463at2"/>
<sequence length="317" mass="34380">MEKRNTDILTKPWVICFLALFCTLLWGSAYPCVKNGYRLFQIAGDDTGSQILFAGYRFTLAGGMTWLIAGVSARKLPLPKKEIWGKVVVLGLIQTTMQYVFFYLALANITGVKGAILSASNSFFSILLAHFFIRNEKMNLKKGFGCILGFAGVVIINYSKGGLEGGFSFSGEGFMLISCLAYGMAAVYVKTFAHRDNSFTITAYQLLTGGLVLIGIGLVLGGEVKQFTLPGILLLVYMAFISSAAFSVWTLLLKYNTVGQVSIYGFTIPVFGILLSSVFLGENAFTLKNMAALACVSLGIIAVNVQITCKGRANRIQ</sequence>
<feature type="transmembrane region" description="Helical" evidence="7">
    <location>
        <begin position="201"/>
        <end position="221"/>
    </location>
</feature>
<feature type="transmembrane region" description="Helical" evidence="7">
    <location>
        <begin position="53"/>
        <end position="71"/>
    </location>
</feature>
<protein>
    <submittedName>
        <fullName evidence="9">Permease of the drug/metabolite transporter (DMT) superfamily</fullName>
    </submittedName>
</protein>
<comment type="subcellular location">
    <subcellularLocation>
        <location evidence="1">Cell membrane</location>
        <topology evidence="1">Multi-pass membrane protein</topology>
    </subcellularLocation>
</comment>
<dbReference type="PANTHER" id="PTHR32322">
    <property type="entry name" value="INNER MEMBRANE TRANSPORTER"/>
    <property type="match status" value="1"/>
</dbReference>
<evidence type="ECO:0000256" key="3">
    <source>
        <dbReference type="ARBA" id="ARBA00022475"/>
    </source>
</evidence>
<evidence type="ECO:0000256" key="1">
    <source>
        <dbReference type="ARBA" id="ARBA00004651"/>
    </source>
</evidence>
<keyword evidence="4 7" id="KW-0812">Transmembrane</keyword>
<feature type="transmembrane region" description="Helical" evidence="7">
    <location>
        <begin position="261"/>
        <end position="281"/>
    </location>
</feature>
<reference evidence="9 10" key="1">
    <citation type="submission" date="2016-11" db="EMBL/GenBank/DDBJ databases">
        <authorList>
            <person name="Jaros S."/>
            <person name="Januszkiewicz K."/>
            <person name="Wedrychowicz H."/>
        </authorList>
    </citation>
    <scope>NUCLEOTIDE SEQUENCE [LARGE SCALE GENOMIC DNA]</scope>
    <source>
        <strain evidence="9 10">DSM 17459</strain>
    </source>
</reference>
<dbReference type="STRING" id="1122155.SAMN02745158_04012"/>
<dbReference type="InterPro" id="IPR037185">
    <property type="entry name" value="EmrE-like"/>
</dbReference>